<reference evidence="1 2" key="1">
    <citation type="journal article" date="2016" name="Nat. Commun.">
        <title>Thousands of microbial genomes shed light on interconnected biogeochemical processes in an aquifer system.</title>
        <authorList>
            <person name="Anantharaman K."/>
            <person name="Brown C.T."/>
            <person name="Hug L.A."/>
            <person name="Sharon I."/>
            <person name="Castelle C.J."/>
            <person name="Probst A.J."/>
            <person name="Thomas B.C."/>
            <person name="Singh A."/>
            <person name="Wilkins M.J."/>
            <person name="Karaoz U."/>
            <person name="Brodie E.L."/>
            <person name="Williams K.H."/>
            <person name="Hubbard S.S."/>
            <person name="Banfield J.F."/>
        </authorList>
    </citation>
    <scope>NUCLEOTIDE SEQUENCE [LARGE SCALE GENOMIC DNA]</scope>
</reference>
<proteinExistence type="predicted"/>
<evidence type="ECO:0000313" key="2">
    <source>
        <dbReference type="Proteomes" id="UP000176185"/>
    </source>
</evidence>
<evidence type="ECO:0000313" key="1">
    <source>
        <dbReference type="EMBL" id="OGC80213.1"/>
    </source>
</evidence>
<name>A0A1F4XGE5_9BACT</name>
<sequence>MKNILIVGSFIVLIVGTLFLYSKRTPAGNTYDPQISPADFSSEVTNMFFTLEPGTVFVYEAEKAEGHERIEVTVLSETRMVMGVEAVIVKDQVFLDGELIEDTRDWYAEDLEGNVWYFGEETAEYEGGVMTTTAGSWEAGIDGAKPGLIMKANPQVGDSYRLEYYAGEAEDMADVVTLNESLVVPAGAFTGCLKTYDYTPLDPNAKEYKYYCPEVQGVALEVNIEDNERMELIS</sequence>
<protein>
    <submittedName>
        <fullName evidence="1">Uncharacterized protein</fullName>
    </submittedName>
</protein>
<accession>A0A1F4XGE5</accession>
<organism evidence="1 2">
    <name type="scientific">Candidatus Adlerbacteria bacterium RIFCSPLOWO2_01_FULL_51_16</name>
    <dbReference type="NCBI Taxonomy" id="1797243"/>
    <lineage>
        <taxon>Bacteria</taxon>
        <taxon>Candidatus Adleribacteriota</taxon>
    </lineage>
</organism>
<feature type="non-terminal residue" evidence="1">
    <location>
        <position position="234"/>
    </location>
</feature>
<dbReference type="EMBL" id="MEWX01000027">
    <property type="protein sequence ID" value="OGC80213.1"/>
    <property type="molecule type" value="Genomic_DNA"/>
</dbReference>
<comment type="caution">
    <text evidence="1">The sequence shown here is derived from an EMBL/GenBank/DDBJ whole genome shotgun (WGS) entry which is preliminary data.</text>
</comment>
<dbReference type="Proteomes" id="UP000176185">
    <property type="component" value="Unassembled WGS sequence"/>
</dbReference>
<dbReference type="AlphaFoldDB" id="A0A1F4XGE5"/>
<gene>
    <name evidence="1" type="ORF">A2943_03455</name>
</gene>